<gene>
    <name evidence="2" type="ORF">FEM48_Zijuj08G0015000</name>
</gene>
<sequence>MDRRSSCCSGRSYAPPTVTTPKKEPTVSPVEESDVKPVTVDLKKEAKEISSSGLKDNQGLPEPAPVKTEEKVNVNVGYGGGGCETQTMKKGGLSPNLKLSLPSEEVSFAKFL</sequence>
<comment type="caution">
    <text evidence="2">The sequence shown here is derived from an EMBL/GenBank/DDBJ whole genome shotgun (WGS) entry which is preliminary data.</text>
</comment>
<evidence type="ECO:0000313" key="3">
    <source>
        <dbReference type="Proteomes" id="UP000813462"/>
    </source>
</evidence>
<dbReference type="Proteomes" id="UP000813462">
    <property type="component" value="Unassembled WGS sequence"/>
</dbReference>
<feature type="region of interest" description="Disordered" evidence="1">
    <location>
        <begin position="47"/>
        <end position="71"/>
    </location>
</feature>
<dbReference type="EMBL" id="JAEACU010000008">
    <property type="protein sequence ID" value="KAH7519241.1"/>
    <property type="molecule type" value="Genomic_DNA"/>
</dbReference>
<proteinExistence type="predicted"/>
<name>A0A978UW75_ZIZJJ</name>
<feature type="region of interest" description="Disordered" evidence="1">
    <location>
        <begin position="1"/>
        <end position="35"/>
    </location>
</feature>
<dbReference type="AlphaFoldDB" id="A0A978UW75"/>
<organism evidence="2 3">
    <name type="scientific">Ziziphus jujuba var. spinosa</name>
    <dbReference type="NCBI Taxonomy" id="714518"/>
    <lineage>
        <taxon>Eukaryota</taxon>
        <taxon>Viridiplantae</taxon>
        <taxon>Streptophyta</taxon>
        <taxon>Embryophyta</taxon>
        <taxon>Tracheophyta</taxon>
        <taxon>Spermatophyta</taxon>
        <taxon>Magnoliopsida</taxon>
        <taxon>eudicotyledons</taxon>
        <taxon>Gunneridae</taxon>
        <taxon>Pentapetalae</taxon>
        <taxon>rosids</taxon>
        <taxon>fabids</taxon>
        <taxon>Rosales</taxon>
        <taxon>Rhamnaceae</taxon>
        <taxon>Paliureae</taxon>
        <taxon>Ziziphus</taxon>
    </lineage>
</organism>
<evidence type="ECO:0000256" key="1">
    <source>
        <dbReference type="SAM" id="MobiDB-lite"/>
    </source>
</evidence>
<evidence type="ECO:0000313" key="2">
    <source>
        <dbReference type="EMBL" id="KAH7519241.1"/>
    </source>
</evidence>
<reference evidence="2" key="1">
    <citation type="journal article" date="2021" name="Front. Plant Sci.">
        <title>Chromosome-Scale Genome Assembly for Chinese Sour Jujube and Insights Into Its Genome Evolution and Domestication Signature.</title>
        <authorList>
            <person name="Shen L.-Y."/>
            <person name="Luo H."/>
            <person name="Wang X.-L."/>
            <person name="Wang X.-M."/>
            <person name="Qiu X.-J."/>
            <person name="Liu H."/>
            <person name="Zhou S.-S."/>
            <person name="Jia K.-H."/>
            <person name="Nie S."/>
            <person name="Bao Y.-T."/>
            <person name="Zhang R.-G."/>
            <person name="Yun Q.-Z."/>
            <person name="Chai Y.-H."/>
            <person name="Lu J.-Y."/>
            <person name="Li Y."/>
            <person name="Zhao S.-W."/>
            <person name="Mao J.-F."/>
            <person name="Jia S.-G."/>
            <person name="Mao Y.-M."/>
        </authorList>
    </citation>
    <scope>NUCLEOTIDE SEQUENCE</scope>
    <source>
        <strain evidence="2">AT0</strain>
        <tissue evidence="2">Leaf</tissue>
    </source>
</reference>
<feature type="compositionally biased region" description="Low complexity" evidence="1">
    <location>
        <begin position="15"/>
        <end position="30"/>
    </location>
</feature>
<accession>A0A978UW75</accession>
<protein>
    <submittedName>
        <fullName evidence="2">Uncharacterized protein</fullName>
    </submittedName>
</protein>